<dbReference type="Proteomes" id="UP000246464">
    <property type="component" value="Chromosome 15"/>
</dbReference>
<organism evidence="1 2">
    <name type="scientific">Scophthalmus maximus</name>
    <name type="common">Turbot</name>
    <name type="synonym">Psetta maxima</name>
    <dbReference type="NCBI Taxonomy" id="52904"/>
    <lineage>
        <taxon>Eukaryota</taxon>
        <taxon>Metazoa</taxon>
        <taxon>Chordata</taxon>
        <taxon>Craniata</taxon>
        <taxon>Vertebrata</taxon>
        <taxon>Euteleostomi</taxon>
        <taxon>Actinopterygii</taxon>
        <taxon>Neopterygii</taxon>
        <taxon>Teleostei</taxon>
        <taxon>Neoteleostei</taxon>
        <taxon>Acanthomorphata</taxon>
        <taxon>Carangaria</taxon>
        <taxon>Pleuronectiformes</taxon>
        <taxon>Pleuronectoidei</taxon>
        <taxon>Scophthalmidae</taxon>
        <taxon>Scophthalmus</taxon>
    </lineage>
</organism>
<protein>
    <submittedName>
        <fullName evidence="1">Uncharacterized protein</fullName>
    </submittedName>
</protein>
<keyword evidence="2" id="KW-1185">Reference proteome</keyword>
<dbReference type="AlphaFoldDB" id="A0A2U9CCF0"/>
<name>A0A2U9CCF0_SCOMX</name>
<sequence length="51" mass="5383">MARGGEVKTRTLSAVDAVKQSTVPGGGSTSQLRYVCSAEQPTHARVCSWSM</sequence>
<reference evidence="1 2" key="1">
    <citation type="submission" date="2017-12" db="EMBL/GenBank/DDBJ databases">
        <title>Integrating genomic resources of turbot (Scophthalmus maximus) in depth evaluation of genetic and physical mapping variation across individuals.</title>
        <authorList>
            <person name="Martinez P."/>
        </authorList>
    </citation>
    <scope>NUCLEOTIDE SEQUENCE [LARGE SCALE GENOMIC DNA]</scope>
</reference>
<dbReference type="EMBL" id="CP026257">
    <property type="protein sequence ID" value="AWP13740.1"/>
    <property type="molecule type" value="Genomic_DNA"/>
</dbReference>
<proteinExistence type="predicted"/>
<accession>A0A2U9CCF0</accession>
<evidence type="ECO:0000313" key="1">
    <source>
        <dbReference type="EMBL" id="AWP13740.1"/>
    </source>
</evidence>
<evidence type="ECO:0000313" key="2">
    <source>
        <dbReference type="Proteomes" id="UP000246464"/>
    </source>
</evidence>
<gene>
    <name evidence="1" type="ORF">SMAX5B_014419</name>
</gene>